<dbReference type="GO" id="GO:0003824">
    <property type="term" value="F:catalytic activity"/>
    <property type="evidence" value="ECO:0007669"/>
    <property type="project" value="InterPro"/>
</dbReference>
<keyword evidence="3" id="KW-1185">Reference proteome</keyword>
<dbReference type="Proteomes" id="UP000007803">
    <property type="component" value="Chromosome"/>
</dbReference>
<evidence type="ECO:0000313" key="3">
    <source>
        <dbReference type="Proteomes" id="UP000007803"/>
    </source>
</evidence>
<dbReference type="HOGENOM" id="CLU_116208_0_0_7"/>
<proteinExistence type="predicted"/>
<protein>
    <recommendedName>
        <fullName evidence="1">Nucleoside phosphorylase domain-containing protein</fullName>
    </recommendedName>
</protein>
<dbReference type="eggNOG" id="COG0775">
    <property type="taxonomic scope" value="Bacteria"/>
</dbReference>
<dbReference type="OrthoDB" id="5339230at2"/>
<dbReference type="GO" id="GO:0009116">
    <property type="term" value="P:nucleoside metabolic process"/>
    <property type="evidence" value="ECO:0007669"/>
    <property type="project" value="InterPro"/>
</dbReference>
<dbReference type="InterPro" id="IPR035994">
    <property type="entry name" value="Nucleoside_phosphorylase_sf"/>
</dbReference>
<evidence type="ECO:0000259" key="1">
    <source>
        <dbReference type="Pfam" id="PF01048"/>
    </source>
</evidence>
<evidence type="ECO:0000313" key="2">
    <source>
        <dbReference type="EMBL" id="ADN10193.1"/>
    </source>
</evidence>
<reference evidence="3" key="1">
    <citation type="journal article" date="2010" name="Stand. Genomic Sci.">
        <title>Complete genome sequence of Sulfurimonas autotrophica type strain (OK10).</title>
        <authorList>
            <person name="Sikorski J."/>
            <person name="Munk C."/>
            <person name="Lapidus A."/>
            <person name="Djao O."/>
            <person name="Lucas S."/>
            <person name="Glavina Del Rio T."/>
            <person name="Nolan M."/>
            <person name="Tice H."/>
            <person name="Han C."/>
            <person name="Cheng J."/>
            <person name="Tapia R."/>
            <person name="Goodwin L."/>
            <person name="Pitluck S."/>
            <person name="Liolios K."/>
            <person name="Ivanova N."/>
            <person name="Mavromatis K."/>
            <person name="Mikhailova N."/>
            <person name="Pati A."/>
            <person name="Sims D."/>
            <person name="Meincke L."/>
            <person name="Brettin T."/>
            <person name="Detter J."/>
            <person name="Chen A."/>
            <person name="Palaniappan K."/>
            <person name="Land M."/>
            <person name="Hauser L."/>
            <person name="Chang Y."/>
            <person name="Jeffries C."/>
            <person name="Rohde M."/>
            <person name="Lang E."/>
            <person name="Spring S."/>
            <person name="Goker M."/>
            <person name="Woyke T."/>
            <person name="Bristow J."/>
            <person name="Eisen J."/>
            <person name="Markowitz V."/>
            <person name="Hugenholtz P."/>
            <person name="Kyrpides N."/>
            <person name="Klenk H."/>
        </authorList>
    </citation>
    <scope>NUCLEOTIDE SEQUENCE [LARGE SCALE GENOMIC DNA]</scope>
    <source>
        <strain evidence="3">ATCC BAA-671 / DSM 16294 / JCM 11897 / OK10</strain>
    </source>
</reference>
<dbReference type="AlphaFoldDB" id="E0USA0"/>
<dbReference type="STRING" id="563040.Saut_2151"/>
<dbReference type="InterPro" id="IPR000845">
    <property type="entry name" value="Nucleoside_phosphorylase_d"/>
</dbReference>
<feature type="domain" description="Nucleoside phosphorylase" evidence="1">
    <location>
        <begin position="102"/>
        <end position="172"/>
    </location>
</feature>
<dbReference type="SUPFAM" id="SSF53167">
    <property type="entry name" value="Purine and uridine phosphorylases"/>
    <property type="match status" value="1"/>
</dbReference>
<accession>E0USA0</accession>
<dbReference type="Pfam" id="PF01048">
    <property type="entry name" value="PNP_UDP_1"/>
    <property type="match status" value="1"/>
</dbReference>
<dbReference type="RefSeq" id="WP_013327946.1">
    <property type="nucleotide sequence ID" value="NC_014506.1"/>
</dbReference>
<gene>
    <name evidence="2" type="ordered locus">Saut_2151</name>
</gene>
<organism evidence="2 3">
    <name type="scientific">Sulfurimonas autotrophica (strain ATCC BAA-671 / DSM 16294 / JCM 11897 / OK10)</name>
    <dbReference type="NCBI Taxonomy" id="563040"/>
    <lineage>
        <taxon>Bacteria</taxon>
        <taxon>Pseudomonadati</taxon>
        <taxon>Campylobacterota</taxon>
        <taxon>Epsilonproteobacteria</taxon>
        <taxon>Campylobacterales</taxon>
        <taxon>Sulfurimonadaceae</taxon>
        <taxon>Sulfurimonas</taxon>
    </lineage>
</organism>
<name>E0USA0_SULAO</name>
<dbReference type="Gene3D" id="3.40.50.1580">
    <property type="entry name" value="Nucleoside phosphorylase domain"/>
    <property type="match status" value="1"/>
</dbReference>
<dbReference type="EMBL" id="CP002205">
    <property type="protein sequence ID" value="ADN10193.1"/>
    <property type="molecule type" value="Genomic_DNA"/>
</dbReference>
<sequence length="180" mass="19943">MIICAGNNETFPFATPMGVGLIETAMNLTRLCLFDKPEFLLFVGTAGSYGEKEIFDIVESKTAANIELAFLSNDAYTPLDNVVTTNTTSKKDIVVNSSNYISTNAQLSKNFLKFGVGIENMEFFSVLRIAQEFNIPAGGVFCITNYTNKNAHEDFLKNHNKAKELLQAHVTKRIKELTAK</sequence>
<dbReference type="KEGG" id="sua:Saut_2151"/>